<dbReference type="InterPro" id="IPR025269">
    <property type="entry name" value="SAM-like_dom"/>
</dbReference>
<evidence type="ECO:0000256" key="3">
    <source>
        <dbReference type="ARBA" id="ARBA00023172"/>
    </source>
</evidence>
<evidence type="ECO:0000313" key="5">
    <source>
        <dbReference type="Proteomes" id="UP000420635"/>
    </source>
</evidence>
<evidence type="ECO:0000256" key="1">
    <source>
        <dbReference type="ARBA" id="ARBA00008857"/>
    </source>
</evidence>
<comment type="caution">
    <text evidence="4">The sequence shown here is derived from an EMBL/GenBank/DDBJ whole genome shotgun (WGS) entry which is preliminary data.</text>
</comment>
<dbReference type="InterPro" id="IPR010998">
    <property type="entry name" value="Integrase_recombinase_N"/>
</dbReference>
<dbReference type="GO" id="GO:0003677">
    <property type="term" value="F:DNA binding"/>
    <property type="evidence" value="ECO:0007669"/>
    <property type="project" value="UniProtKB-KW"/>
</dbReference>
<gene>
    <name evidence="4" type="ORF">F7D59_01250</name>
</gene>
<comment type="similarity">
    <text evidence="1">Belongs to the 'phage' integrase family.</text>
</comment>
<accession>A0A646HI86</accession>
<dbReference type="SUPFAM" id="SSF56349">
    <property type="entry name" value="DNA breaking-rejoining enzymes"/>
    <property type="match status" value="1"/>
</dbReference>
<dbReference type="InterPro" id="IPR050090">
    <property type="entry name" value="Tyrosine_recombinase_XerCD"/>
</dbReference>
<dbReference type="PANTHER" id="PTHR30349:SF64">
    <property type="entry name" value="PROPHAGE INTEGRASE INTD-RELATED"/>
    <property type="match status" value="1"/>
</dbReference>
<dbReference type="Gene3D" id="1.10.443.10">
    <property type="entry name" value="Intergrase catalytic core"/>
    <property type="match status" value="1"/>
</dbReference>
<proteinExistence type="inferred from homology"/>
<dbReference type="PROSITE" id="PS51898">
    <property type="entry name" value="TYR_RECOMBINASE"/>
    <property type="match status" value="1"/>
</dbReference>
<dbReference type="RefSeq" id="WP_153113183.1">
    <property type="nucleotide sequence ID" value="NZ_JBQHWW010000011.1"/>
</dbReference>
<dbReference type="EMBL" id="VZBQ01000011">
    <property type="protein sequence ID" value="MQN88530.1"/>
    <property type="molecule type" value="Genomic_DNA"/>
</dbReference>
<organism evidence="4 5">
    <name type="scientific">Segatella copri</name>
    <dbReference type="NCBI Taxonomy" id="165179"/>
    <lineage>
        <taxon>Bacteria</taxon>
        <taxon>Pseudomonadati</taxon>
        <taxon>Bacteroidota</taxon>
        <taxon>Bacteroidia</taxon>
        <taxon>Bacteroidales</taxon>
        <taxon>Prevotellaceae</taxon>
        <taxon>Segatella</taxon>
    </lineage>
</organism>
<dbReference type="Pfam" id="PF00589">
    <property type="entry name" value="Phage_integrase"/>
    <property type="match status" value="1"/>
</dbReference>
<sequence length="393" mass="46153">MQVCKTVKLRMRDRRNGTKSLFLDFWPGYRDPETMELIRRRSLGMYIYADPANKQEKLYNDKILAKAEAIRCKVYIDVLDEKYDFFNRDRLKEDFLEYFRNMVNRNYVKCDAAYKHFEKFSKGKCTFEMLDVLYCNKYMEYLLDTKVSSRGGHVIKKSISRNTASAYWNVFKQVLTKAYRERRLTDDLASLLENISCTTPVKQSLTLEEVRRMYNTECSIPVVRKAALFSCLTGLRISDILRLKWENIRSYADGGYYLDFICVKTKCQTQVPIGDDAYALIHPKTNRTYIFQGFKRTMTYGVMQNWLKECGIEKHITFHCFRHTYASLQLELGTDIYTVQHLLNHKNVSTTQIYASHANPKTREAAGRITLTNVKDDVKPTESKMCPKANKRK</sequence>
<dbReference type="AlphaFoldDB" id="A0A646HI86"/>
<name>A0A646HI86_9BACT</name>
<dbReference type="CDD" id="cd01185">
    <property type="entry name" value="INTN1_C_like"/>
    <property type="match status" value="1"/>
</dbReference>
<dbReference type="GO" id="GO:0006310">
    <property type="term" value="P:DNA recombination"/>
    <property type="evidence" value="ECO:0007669"/>
    <property type="project" value="UniProtKB-KW"/>
</dbReference>
<dbReference type="InterPro" id="IPR013762">
    <property type="entry name" value="Integrase-like_cat_sf"/>
</dbReference>
<dbReference type="InterPro" id="IPR011010">
    <property type="entry name" value="DNA_brk_join_enz"/>
</dbReference>
<evidence type="ECO:0000313" key="4">
    <source>
        <dbReference type="EMBL" id="MQN88530.1"/>
    </source>
</evidence>
<dbReference type="GO" id="GO:0015074">
    <property type="term" value="P:DNA integration"/>
    <property type="evidence" value="ECO:0007669"/>
    <property type="project" value="InterPro"/>
</dbReference>
<protein>
    <submittedName>
        <fullName evidence="4">Site-specific integrase</fullName>
    </submittedName>
</protein>
<dbReference type="InterPro" id="IPR002104">
    <property type="entry name" value="Integrase_catalytic"/>
</dbReference>
<reference evidence="5" key="1">
    <citation type="submission" date="2019-09" db="EMBL/GenBank/DDBJ databases">
        <title>Distinct polysaccharide growth profiles of human intestinal Prevotella copri isolates.</title>
        <authorList>
            <person name="Fehlner-Peach H."/>
            <person name="Magnabosco C."/>
            <person name="Raghavan V."/>
            <person name="Scher J.U."/>
            <person name="Tett A."/>
            <person name="Cox L.M."/>
            <person name="Gottsegen C."/>
            <person name="Watters A."/>
            <person name="Wiltshire- Gordon J.D."/>
            <person name="Segata N."/>
            <person name="Bonneau R."/>
            <person name="Littman D.R."/>
        </authorList>
    </citation>
    <scope>NUCLEOTIDE SEQUENCE [LARGE SCALE GENOMIC DNA]</scope>
    <source>
        <strain evidence="5">iP54</strain>
    </source>
</reference>
<keyword evidence="2" id="KW-0238">DNA-binding</keyword>
<keyword evidence="3" id="KW-0233">DNA recombination</keyword>
<dbReference type="Gene3D" id="1.10.150.130">
    <property type="match status" value="1"/>
</dbReference>
<dbReference type="Proteomes" id="UP000420635">
    <property type="component" value="Unassembled WGS sequence"/>
</dbReference>
<evidence type="ECO:0000256" key="2">
    <source>
        <dbReference type="ARBA" id="ARBA00023125"/>
    </source>
</evidence>
<dbReference type="Pfam" id="PF13102">
    <property type="entry name" value="Phage_int_SAM_5"/>
    <property type="match status" value="1"/>
</dbReference>
<dbReference type="PANTHER" id="PTHR30349">
    <property type="entry name" value="PHAGE INTEGRASE-RELATED"/>
    <property type="match status" value="1"/>
</dbReference>